<feature type="region of interest" description="Disordered" evidence="1">
    <location>
        <begin position="114"/>
        <end position="179"/>
    </location>
</feature>
<dbReference type="EMBL" id="CP084930">
    <property type="protein sequence ID" value="USI71985.1"/>
    <property type="molecule type" value="Genomic_DNA"/>
</dbReference>
<gene>
    <name evidence="2" type="ORF">LHA26_11765</name>
</gene>
<protein>
    <submittedName>
        <fullName evidence="2">Uncharacterized protein</fullName>
    </submittedName>
</protein>
<evidence type="ECO:0000256" key="1">
    <source>
        <dbReference type="SAM" id="MobiDB-lite"/>
    </source>
</evidence>
<reference evidence="2" key="1">
    <citation type="journal article" date="2022" name="Toxins">
        <title>Genomic Analysis of Sphingopyxis sp. USTB-05 for Biodegrading Cyanobacterial Hepatotoxins.</title>
        <authorList>
            <person name="Liu C."/>
            <person name="Xu Q."/>
            <person name="Zhao Z."/>
            <person name="Zhang H."/>
            <person name="Liu X."/>
            <person name="Yin C."/>
            <person name="Liu Y."/>
            <person name="Yan H."/>
        </authorList>
    </citation>
    <scope>NUCLEOTIDE SEQUENCE</scope>
    <source>
        <strain evidence="2">NBD5</strain>
    </source>
</reference>
<dbReference type="Proteomes" id="UP001056937">
    <property type="component" value="Chromosome 1"/>
</dbReference>
<organism evidence="2 3">
    <name type="scientific">Sphingomonas morindae</name>
    <dbReference type="NCBI Taxonomy" id="1541170"/>
    <lineage>
        <taxon>Bacteria</taxon>
        <taxon>Pseudomonadati</taxon>
        <taxon>Pseudomonadota</taxon>
        <taxon>Alphaproteobacteria</taxon>
        <taxon>Sphingomonadales</taxon>
        <taxon>Sphingomonadaceae</taxon>
        <taxon>Sphingomonas</taxon>
    </lineage>
</organism>
<keyword evidence="3" id="KW-1185">Reference proteome</keyword>
<dbReference type="RefSeq" id="WP_252165794.1">
    <property type="nucleotide sequence ID" value="NZ_CP084930.1"/>
</dbReference>
<proteinExistence type="predicted"/>
<accession>A0ABY4X567</accession>
<feature type="compositionally biased region" description="Low complexity" evidence="1">
    <location>
        <begin position="146"/>
        <end position="165"/>
    </location>
</feature>
<evidence type="ECO:0000313" key="2">
    <source>
        <dbReference type="EMBL" id="USI71985.1"/>
    </source>
</evidence>
<sequence length="214" mass="22355">MTLSALSDGLVAMLCLALLVQTSRLSLLVRRLRREELGAMVRTIDAALAATQSAMAELRGALATEASAQAEAIARAAPLRDELTMLRDELSVMVGVGNGIAERLVAAAEAARTARPASPEAVAPDDDADARPPARTARSRRRRSKPAAAVPDAGAAEGRAAVPRVSETPQPYRPPVKIRPAETIRTAAIDAAPPHAAEPERHDATIIPFLGASA</sequence>
<evidence type="ECO:0000313" key="3">
    <source>
        <dbReference type="Proteomes" id="UP001056937"/>
    </source>
</evidence>
<name>A0ABY4X567_9SPHN</name>